<protein>
    <submittedName>
        <fullName evidence="2">5'3' exoribonuclease 2, putative</fullName>
    </submittedName>
</protein>
<dbReference type="Gene3D" id="3.40.50.12390">
    <property type="match status" value="1"/>
</dbReference>
<evidence type="ECO:0000313" key="3">
    <source>
        <dbReference type="Proteomes" id="UP000011083"/>
    </source>
</evidence>
<dbReference type="KEGG" id="acan:ACA1_007510"/>
<keyword evidence="3" id="KW-1185">Reference proteome</keyword>
<dbReference type="PANTHER" id="PTHR12341">
    <property type="entry name" value="5'-&gt;3' EXORIBONUCLEASE"/>
    <property type="match status" value="1"/>
</dbReference>
<dbReference type="EMBL" id="KB007935">
    <property type="protein sequence ID" value="ELR19152.1"/>
    <property type="molecule type" value="Genomic_DNA"/>
</dbReference>
<dbReference type="GO" id="GO:0000956">
    <property type="term" value="P:nuclear-transcribed mRNA catabolic process"/>
    <property type="evidence" value="ECO:0007669"/>
    <property type="project" value="TreeGrafter"/>
</dbReference>
<feature type="domain" description="Xrn1 N-terminal" evidence="1">
    <location>
        <begin position="1"/>
        <end position="79"/>
    </location>
</feature>
<reference evidence="2 3" key="1">
    <citation type="journal article" date="2013" name="Genome Biol.">
        <title>Genome of Acanthamoeba castellanii highlights extensive lateral gene transfer and early evolution of tyrosine kinase signaling.</title>
        <authorList>
            <person name="Clarke M."/>
            <person name="Lohan A.J."/>
            <person name="Liu B."/>
            <person name="Lagkouvardos I."/>
            <person name="Roy S."/>
            <person name="Zafar N."/>
            <person name="Bertelli C."/>
            <person name="Schilde C."/>
            <person name="Kianianmomeni A."/>
            <person name="Burglin T.R."/>
            <person name="Frech C."/>
            <person name="Turcotte B."/>
            <person name="Kopec K.O."/>
            <person name="Synnott J.M."/>
            <person name="Choo C."/>
            <person name="Paponov I."/>
            <person name="Finkler A."/>
            <person name="Soon Heng Tan C."/>
            <person name="Hutchins A.P."/>
            <person name="Weinmeier T."/>
            <person name="Rattei T."/>
            <person name="Chu J.S."/>
            <person name="Gimenez G."/>
            <person name="Irimia M."/>
            <person name="Rigden D.J."/>
            <person name="Fitzpatrick D.A."/>
            <person name="Lorenzo-Morales J."/>
            <person name="Bateman A."/>
            <person name="Chiu C.H."/>
            <person name="Tang P."/>
            <person name="Hegemann P."/>
            <person name="Fromm H."/>
            <person name="Raoult D."/>
            <person name="Greub G."/>
            <person name="Miranda-Saavedra D."/>
            <person name="Chen N."/>
            <person name="Nash P."/>
            <person name="Ginger M.L."/>
            <person name="Horn M."/>
            <person name="Schaap P."/>
            <person name="Caler L."/>
            <person name="Loftus B."/>
        </authorList>
    </citation>
    <scope>NUCLEOTIDE SEQUENCE [LARGE SCALE GENOMIC DNA]</scope>
    <source>
        <strain evidence="2 3">Neff</strain>
    </source>
</reference>
<dbReference type="OMA" id="HFRITEQ"/>
<dbReference type="GO" id="GO:0003723">
    <property type="term" value="F:RNA binding"/>
    <property type="evidence" value="ECO:0007669"/>
    <property type="project" value="TreeGrafter"/>
</dbReference>
<dbReference type="InterPro" id="IPR027073">
    <property type="entry name" value="5_3_exoribonuclease"/>
</dbReference>
<accession>L8H1S3</accession>
<evidence type="ECO:0000259" key="1">
    <source>
        <dbReference type="Pfam" id="PF03159"/>
    </source>
</evidence>
<dbReference type="RefSeq" id="XP_004341225.1">
    <property type="nucleotide sequence ID" value="XM_004341177.1"/>
</dbReference>
<sequence>MGVPKFFAWLAQKCPQMIHPVTRDSIVDVDNLYLDMNGVVHQCRQGANSEEELIVATFQYIEALVDIVRPKKYLYMAVDDS</sequence>
<dbReference type="GO" id="GO:0004534">
    <property type="term" value="F:5'-3' RNA exonuclease activity"/>
    <property type="evidence" value="ECO:0007669"/>
    <property type="project" value="TreeGrafter"/>
</dbReference>
<dbReference type="VEuPathDB" id="AmoebaDB:ACA1_007510"/>
<dbReference type="AlphaFoldDB" id="L8H1S3"/>
<dbReference type="Proteomes" id="UP000011083">
    <property type="component" value="Unassembled WGS sequence"/>
</dbReference>
<dbReference type="STRING" id="1257118.L8H1S3"/>
<dbReference type="GO" id="GO:0005634">
    <property type="term" value="C:nucleus"/>
    <property type="evidence" value="ECO:0007669"/>
    <property type="project" value="TreeGrafter"/>
</dbReference>
<name>L8H1S3_ACACF</name>
<proteinExistence type="predicted"/>
<evidence type="ECO:0000313" key="2">
    <source>
        <dbReference type="EMBL" id="ELR19152.1"/>
    </source>
</evidence>
<dbReference type="InterPro" id="IPR004859">
    <property type="entry name" value="Xrn1_N"/>
</dbReference>
<organism evidence="2 3">
    <name type="scientific">Acanthamoeba castellanii (strain ATCC 30010 / Neff)</name>
    <dbReference type="NCBI Taxonomy" id="1257118"/>
    <lineage>
        <taxon>Eukaryota</taxon>
        <taxon>Amoebozoa</taxon>
        <taxon>Discosea</taxon>
        <taxon>Longamoebia</taxon>
        <taxon>Centramoebida</taxon>
        <taxon>Acanthamoebidae</taxon>
        <taxon>Acanthamoeba</taxon>
    </lineage>
</organism>
<dbReference type="Pfam" id="PF03159">
    <property type="entry name" value="XRN_N"/>
    <property type="match status" value="1"/>
</dbReference>
<dbReference type="GeneID" id="14919958"/>
<dbReference type="OrthoDB" id="372487at2759"/>
<gene>
    <name evidence="2" type="ORF">ACA1_007510</name>
</gene>